<dbReference type="RefSeq" id="WP_386718115.1">
    <property type="nucleotide sequence ID" value="NZ_JBHXIJ010000200.1"/>
</dbReference>
<dbReference type="Proteomes" id="UP001598448">
    <property type="component" value="Unassembled WGS sequence"/>
</dbReference>
<evidence type="ECO:0000256" key="2">
    <source>
        <dbReference type="SAM" id="Phobius"/>
    </source>
</evidence>
<gene>
    <name evidence="3" type="ORF">ACFWJN_23685</name>
</gene>
<feature type="compositionally biased region" description="Basic and acidic residues" evidence="1">
    <location>
        <begin position="531"/>
        <end position="541"/>
    </location>
</feature>
<evidence type="ECO:0000313" key="4">
    <source>
        <dbReference type="Proteomes" id="UP001598448"/>
    </source>
</evidence>
<protein>
    <submittedName>
        <fullName evidence="3">DUF6350 family protein</fullName>
    </submittedName>
</protein>
<feature type="transmembrane region" description="Helical" evidence="2">
    <location>
        <begin position="85"/>
        <end position="104"/>
    </location>
</feature>
<feature type="transmembrane region" description="Helical" evidence="2">
    <location>
        <begin position="280"/>
        <end position="298"/>
    </location>
</feature>
<feature type="transmembrane region" description="Helical" evidence="2">
    <location>
        <begin position="20"/>
        <end position="48"/>
    </location>
</feature>
<feature type="transmembrane region" description="Helical" evidence="2">
    <location>
        <begin position="208"/>
        <end position="234"/>
    </location>
</feature>
<feature type="transmembrane region" description="Helical" evidence="2">
    <location>
        <begin position="393"/>
        <end position="418"/>
    </location>
</feature>
<evidence type="ECO:0000313" key="3">
    <source>
        <dbReference type="EMBL" id="MFD5101945.1"/>
    </source>
</evidence>
<reference evidence="3 4" key="1">
    <citation type="submission" date="2024-09" db="EMBL/GenBank/DDBJ databases">
        <title>The Natural Products Discovery Center: Release of the First 8490 Sequenced Strains for Exploring Actinobacteria Biosynthetic Diversity.</title>
        <authorList>
            <person name="Kalkreuter E."/>
            <person name="Kautsar S.A."/>
            <person name="Yang D."/>
            <person name="Bader C.D."/>
            <person name="Teijaro C.N."/>
            <person name="Fluegel L."/>
            <person name="Davis C.M."/>
            <person name="Simpson J.R."/>
            <person name="Lauterbach L."/>
            <person name="Steele A.D."/>
            <person name="Gui C."/>
            <person name="Meng S."/>
            <person name="Li G."/>
            <person name="Viehrig K."/>
            <person name="Ye F."/>
            <person name="Su P."/>
            <person name="Kiefer A.F."/>
            <person name="Nichols A."/>
            <person name="Cepeda A.J."/>
            <person name="Yan W."/>
            <person name="Fan B."/>
            <person name="Jiang Y."/>
            <person name="Adhikari A."/>
            <person name="Zheng C.-J."/>
            <person name="Schuster L."/>
            <person name="Cowan T.M."/>
            <person name="Smanski M.J."/>
            <person name="Chevrette M.G."/>
            <person name="De Carvalho L.P.S."/>
            <person name="Shen B."/>
        </authorList>
    </citation>
    <scope>NUCLEOTIDE SEQUENCE [LARGE SCALE GENOMIC DNA]</scope>
    <source>
        <strain evidence="3 4">NPDC058348</strain>
    </source>
</reference>
<feature type="transmembrane region" description="Helical" evidence="2">
    <location>
        <begin position="254"/>
        <end position="273"/>
    </location>
</feature>
<feature type="non-terminal residue" evidence="3">
    <location>
        <position position="551"/>
    </location>
</feature>
<dbReference type="InterPro" id="IPR045931">
    <property type="entry name" value="DUF6350"/>
</dbReference>
<feature type="compositionally biased region" description="Low complexity" evidence="1">
    <location>
        <begin position="497"/>
        <end position="511"/>
    </location>
</feature>
<feature type="transmembrane region" description="Helical" evidence="2">
    <location>
        <begin position="357"/>
        <end position="381"/>
    </location>
</feature>
<dbReference type="EMBL" id="JBHXIJ010000200">
    <property type="protein sequence ID" value="MFD5101945.1"/>
    <property type="molecule type" value="Genomic_DNA"/>
</dbReference>
<feature type="region of interest" description="Disordered" evidence="1">
    <location>
        <begin position="493"/>
        <end position="551"/>
    </location>
</feature>
<keyword evidence="2" id="KW-1133">Transmembrane helix</keyword>
<feature type="transmembrane region" description="Helical" evidence="2">
    <location>
        <begin position="158"/>
        <end position="182"/>
    </location>
</feature>
<name>A0ABW6FQF1_9ACTN</name>
<keyword evidence="2" id="KW-0472">Membrane</keyword>
<keyword evidence="4" id="KW-1185">Reference proteome</keyword>
<evidence type="ECO:0000256" key="1">
    <source>
        <dbReference type="SAM" id="MobiDB-lite"/>
    </source>
</evidence>
<sequence>MTQVTHRGTWVPSVPSRSSAQAACFARGVVAAGLGLGSFAVLVTVLWISSPHPDSGPGGALRVAAGLWLLAHGVELVRYDTLSGVPAPVGLTPMLLVVLPVWLVHRAARDAMDTGEGEDGGIRGYRVSGRVVFCGIAGGYVAVGAAAFLYAYGGPLPAGLVSTALHVPLVAAAAALAGVWTVGGRRWALPGWVPGGVRDAVARPRFRVAVRAAGAGLSGLLGGGAAVALAALVWHAGAAQATFFQLAGDWSGRFALALLVLALAPNAAVWGAAYGLGPGFALGAGATAAPLGVAGAPALPHFPLVAALPTGGATPVHWATLAVPVVAAGAVAWCTVRTAAPPFAVREEAWSARDTAAAAALAGLGCGAGTAVLAVLAGGPLGVGALAEFGPVWWLTGGAAAVWTVVLGVPAALVLRAWRLRDRTPRSWRRAAKPEGEGTVASEATGPAKRRWWRWGSAGWGTAGAGEARFVAGDGEAAGVDGAAIVVDGESAGGDGEAAAGTGEAAGNDGKAAGGAGKPAGGARRRWWRLGRGEPRERDGATDSGVGAGPW</sequence>
<feature type="transmembrane region" description="Helical" evidence="2">
    <location>
        <begin position="318"/>
        <end position="336"/>
    </location>
</feature>
<keyword evidence="2" id="KW-0812">Transmembrane</keyword>
<dbReference type="Pfam" id="PF19877">
    <property type="entry name" value="DUF6350"/>
    <property type="match status" value="1"/>
</dbReference>
<comment type="caution">
    <text evidence="3">The sequence shown here is derived from an EMBL/GenBank/DDBJ whole genome shotgun (WGS) entry which is preliminary data.</text>
</comment>
<accession>A0ABW6FQF1</accession>
<proteinExistence type="predicted"/>
<feature type="transmembrane region" description="Helical" evidence="2">
    <location>
        <begin position="131"/>
        <end position="152"/>
    </location>
</feature>
<organism evidence="3 4">
    <name type="scientific">Streptomyces albidochromogenes</name>
    <dbReference type="NCBI Taxonomy" id="329524"/>
    <lineage>
        <taxon>Bacteria</taxon>
        <taxon>Bacillati</taxon>
        <taxon>Actinomycetota</taxon>
        <taxon>Actinomycetes</taxon>
        <taxon>Kitasatosporales</taxon>
        <taxon>Streptomycetaceae</taxon>
        <taxon>Streptomyces</taxon>
    </lineage>
</organism>